<proteinExistence type="predicted"/>
<evidence type="ECO:0000313" key="2">
    <source>
        <dbReference type="Proteomes" id="UP001054945"/>
    </source>
</evidence>
<evidence type="ECO:0000313" key="1">
    <source>
        <dbReference type="EMBL" id="GIX99188.1"/>
    </source>
</evidence>
<keyword evidence="2" id="KW-1185">Reference proteome</keyword>
<comment type="caution">
    <text evidence="1">The sequence shown here is derived from an EMBL/GenBank/DDBJ whole genome shotgun (WGS) entry which is preliminary data.</text>
</comment>
<sequence length="167" mass="19205">MHHEKQFGIMHLSKVAIICYIYYQVNPSKYIYMLIKAYPKKNIHKIFIIADIFLHVPLAHPVGGNTAKPLHLHSFVYSSKYIVELWSFVQNLNEKGEKIYIGNKIFLSSERVPHSHHCPAPTFENGTEQSDYRKVSIQESLVFRDAPAPTKEIKEVGAEERAITHSS</sequence>
<name>A0AAV4PSD5_CAEEX</name>
<accession>A0AAV4PSD5</accession>
<dbReference type="EMBL" id="BPLR01005012">
    <property type="protein sequence ID" value="GIX99188.1"/>
    <property type="molecule type" value="Genomic_DNA"/>
</dbReference>
<dbReference type="Proteomes" id="UP001054945">
    <property type="component" value="Unassembled WGS sequence"/>
</dbReference>
<reference evidence="1 2" key="1">
    <citation type="submission" date="2021-06" db="EMBL/GenBank/DDBJ databases">
        <title>Caerostris extrusa draft genome.</title>
        <authorList>
            <person name="Kono N."/>
            <person name="Arakawa K."/>
        </authorList>
    </citation>
    <scope>NUCLEOTIDE SEQUENCE [LARGE SCALE GENOMIC DNA]</scope>
</reference>
<organism evidence="1 2">
    <name type="scientific">Caerostris extrusa</name>
    <name type="common">Bark spider</name>
    <name type="synonym">Caerostris bankana</name>
    <dbReference type="NCBI Taxonomy" id="172846"/>
    <lineage>
        <taxon>Eukaryota</taxon>
        <taxon>Metazoa</taxon>
        <taxon>Ecdysozoa</taxon>
        <taxon>Arthropoda</taxon>
        <taxon>Chelicerata</taxon>
        <taxon>Arachnida</taxon>
        <taxon>Araneae</taxon>
        <taxon>Araneomorphae</taxon>
        <taxon>Entelegynae</taxon>
        <taxon>Araneoidea</taxon>
        <taxon>Araneidae</taxon>
        <taxon>Caerostris</taxon>
    </lineage>
</organism>
<dbReference type="AlphaFoldDB" id="A0AAV4PSD5"/>
<gene>
    <name evidence="1" type="ORF">CEXT_542701</name>
</gene>
<protein>
    <submittedName>
        <fullName evidence="1">Uncharacterized protein</fullName>
    </submittedName>
</protein>